<dbReference type="STRING" id="1086013.SAMN05421774_101431"/>
<name>A0A1N7KH42_9RHOB</name>
<accession>A0A1N7KH42</accession>
<sequence>MRIIVLILGLAGCATAVSAPVPHPQGRTARIAAECRLLEVAHAETLARGLDAPSDILVGCPGHETARDTMPLKAQSAALRRANAAVLPPDVVANGPQAARLYRRMISRGVPEAVAATVSTGALLRDAARG</sequence>
<gene>
    <name evidence="2" type="ORF">SAMN05421774_101431</name>
</gene>
<dbReference type="AlphaFoldDB" id="A0A1N7KH42"/>
<proteinExistence type="predicted"/>
<keyword evidence="1" id="KW-0732">Signal</keyword>
<evidence type="ECO:0000313" key="2">
    <source>
        <dbReference type="EMBL" id="SIS60905.1"/>
    </source>
</evidence>
<feature type="chain" id="PRO_5012252930" evidence="1">
    <location>
        <begin position="20"/>
        <end position="130"/>
    </location>
</feature>
<dbReference type="Proteomes" id="UP000186141">
    <property type="component" value="Unassembled WGS sequence"/>
</dbReference>
<dbReference type="EMBL" id="FTOT01000001">
    <property type="protein sequence ID" value="SIS60905.1"/>
    <property type="molecule type" value="Genomic_DNA"/>
</dbReference>
<dbReference type="OrthoDB" id="7873298at2"/>
<protein>
    <submittedName>
        <fullName evidence="2">Uncharacterized protein</fullName>
    </submittedName>
</protein>
<organism evidence="2 3">
    <name type="scientific">Gemmobacter megaterium</name>
    <dbReference type="NCBI Taxonomy" id="1086013"/>
    <lineage>
        <taxon>Bacteria</taxon>
        <taxon>Pseudomonadati</taxon>
        <taxon>Pseudomonadota</taxon>
        <taxon>Alphaproteobacteria</taxon>
        <taxon>Rhodobacterales</taxon>
        <taxon>Paracoccaceae</taxon>
        <taxon>Gemmobacter</taxon>
    </lineage>
</organism>
<evidence type="ECO:0000313" key="3">
    <source>
        <dbReference type="Proteomes" id="UP000186141"/>
    </source>
</evidence>
<reference evidence="2 3" key="1">
    <citation type="submission" date="2017-01" db="EMBL/GenBank/DDBJ databases">
        <authorList>
            <person name="Mah S.A."/>
            <person name="Swanson W.J."/>
            <person name="Moy G.W."/>
            <person name="Vacquier V.D."/>
        </authorList>
    </citation>
    <scope>NUCLEOTIDE SEQUENCE [LARGE SCALE GENOMIC DNA]</scope>
    <source>
        <strain evidence="2 3">DSM 26375</strain>
    </source>
</reference>
<feature type="signal peptide" evidence="1">
    <location>
        <begin position="1"/>
        <end position="19"/>
    </location>
</feature>
<keyword evidence="3" id="KW-1185">Reference proteome</keyword>
<evidence type="ECO:0000256" key="1">
    <source>
        <dbReference type="SAM" id="SignalP"/>
    </source>
</evidence>
<dbReference type="RefSeq" id="WP_076528236.1">
    <property type="nucleotide sequence ID" value="NZ_BMEH01000001.1"/>
</dbReference>